<reference evidence="3" key="1">
    <citation type="submission" date="2013-02" db="EMBL/GenBank/DDBJ databases">
        <authorList>
            <person name="Hughes D."/>
        </authorList>
    </citation>
    <scope>NUCLEOTIDE SEQUENCE</scope>
    <source>
        <strain>Durham</strain>
        <strain evidence="3">NC isolate 2 -- Noor lab</strain>
    </source>
</reference>
<dbReference type="EMBL" id="CAQQ02193716">
    <property type="status" value="NOT_ANNOTATED_CDS"/>
    <property type="molecule type" value="Genomic_DNA"/>
</dbReference>
<dbReference type="SMART" id="SM00690">
    <property type="entry name" value="DM5"/>
    <property type="match status" value="1"/>
</dbReference>
<name>T1GCG0_MEGSC</name>
<dbReference type="Proteomes" id="UP000015102">
    <property type="component" value="Unassembled WGS sequence"/>
</dbReference>
<evidence type="ECO:0000313" key="2">
    <source>
        <dbReference type="EnsemblMetazoa" id="MESCA000972-PA"/>
    </source>
</evidence>
<evidence type="ECO:0000259" key="1">
    <source>
        <dbReference type="SMART" id="SM00690"/>
    </source>
</evidence>
<dbReference type="GO" id="GO:0062129">
    <property type="term" value="C:chitin-based extracellular matrix"/>
    <property type="evidence" value="ECO:0007669"/>
    <property type="project" value="TreeGrafter"/>
</dbReference>
<dbReference type="EnsemblMetazoa" id="MESCA000972-RA">
    <property type="protein sequence ID" value="MESCA000972-PA"/>
    <property type="gene ID" value="MESCA000972"/>
</dbReference>
<dbReference type="GO" id="GO:0040003">
    <property type="term" value="P:chitin-based cuticle development"/>
    <property type="evidence" value="ECO:0007669"/>
    <property type="project" value="TreeGrafter"/>
</dbReference>
<organism evidence="2 3">
    <name type="scientific">Megaselia scalaris</name>
    <name type="common">Humpbacked fly</name>
    <name type="synonym">Phora scalaris</name>
    <dbReference type="NCBI Taxonomy" id="36166"/>
    <lineage>
        <taxon>Eukaryota</taxon>
        <taxon>Metazoa</taxon>
        <taxon>Ecdysozoa</taxon>
        <taxon>Arthropoda</taxon>
        <taxon>Hexapoda</taxon>
        <taxon>Insecta</taxon>
        <taxon>Pterygota</taxon>
        <taxon>Neoptera</taxon>
        <taxon>Endopterygota</taxon>
        <taxon>Diptera</taxon>
        <taxon>Brachycera</taxon>
        <taxon>Muscomorpha</taxon>
        <taxon>Platypezoidea</taxon>
        <taxon>Phoridae</taxon>
        <taxon>Megaseliini</taxon>
        <taxon>Megaselia</taxon>
    </lineage>
</organism>
<dbReference type="PANTHER" id="PTHR31927:SF2">
    <property type="entry name" value="FI07246P-RELATED"/>
    <property type="match status" value="1"/>
</dbReference>
<proteinExistence type="predicted"/>
<accession>T1GCG0</accession>
<protein>
    <recommendedName>
        <fullName evidence="1">DUF243 domain-containing protein</fullName>
    </recommendedName>
</protein>
<sequence>MIIQQCHVYFLFSNRKPIIPSPPQKHYKIVFIKAPQPPTTPLPSIPPPQVNEEKTIIYVLVRKLEETPDLVIPTPASTSPSKPEVYFIRYKTEKEQGGGDGQGYEKMKCARAGLRGNEAD</sequence>
<dbReference type="PANTHER" id="PTHR31927">
    <property type="entry name" value="FI07246P-RELATED-RELATED"/>
    <property type="match status" value="1"/>
</dbReference>
<dbReference type="AlphaFoldDB" id="T1GCG0"/>
<keyword evidence="3" id="KW-1185">Reference proteome</keyword>
<dbReference type="EMBL" id="CAQQ02193715">
    <property type="status" value="NOT_ANNOTATED_CDS"/>
    <property type="molecule type" value="Genomic_DNA"/>
</dbReference>
<dbReference type="InterPro" id="IPR004145">
    <property type="entry name" value="DUF243"/>
</dbReference>
<dbReference type="GO" id="GO:0008010">
    <property type="term" value="F:structural constituent of chitin-based larval cuticle"/>
    <property type="evidence" value="ECO:0007669"/>
    <property type="project" value="TreeGrafter"/>
</dbReference>
<evidence type="ECO:0000313" key="3">
    <source>
        <dbReference type="Proteomes" id="UP000015102"/>
    </source>
</evidence>
<dbReference type="HOGENOM" id="CLU_2052295_0_0_1"/>
<feature type="domain" description="DUF243" evidence="1">
    <location>
        <begin position="9"/>
        <end position="93"/>
    </location>
</feature>
<dbReference type="Pfam" id="PF03103">
    <property type="entry name" value="DUF243"/>
    <property type="match status" value="1"/>
</dbReference>
<reference evidence="2" key="2">
    <citation type="submission" date="2015-06" db="UniProtKB">
        <authorList>
            <consortium name="EnsemblMetazoa"/>
        </authorList>
    </citation>
    <scope>IDENTIFICATION</scope>
</reference>